<dbReference type="EMBL" id="CP036279">
    <property type="protein sequence ID" value="QDU61570.1"/>
    <property type="molecule type" value="Genomic_DNA"/>
</dbReference>
<keyword evidence="5" id="KW-1185">Reference proteome</keyword>
<dbReference type="PANTHER" id="PTHR33678:SF2">
    <property type="match status" value="1"/>
</dbReference>
<dbReference type="Pfam" id="PF20042">
    <property type="entry name" value="DUF6444"/>
    <property type="match status" value="1"/>
</dbReference>
<proteinExistence type="predicted"/>
<feature type="domain" description="DUF6444" evidence="3">
    <location>
        <begin position="19"/>
        <end position="81"/>
    </location>
</feature>
<feature type="compositionally biased region" description="Basic residues" evidence="1">
    <location>
        <begin position="55"/>
        <end position="80"/>
    </location>
</feature>
<feature type="domain" description="Transposase IS66 central" evidence="2">
    <location>
        <begin position="142"/>
        <end position="335"/>
    </location>
</feature>
<dbReference type="InterPro" id="IPR004291">
    <property type="entry name" value="Transposase_IS66_central"/>
</dbReference>
<accession>A0A518B3K2</accession>
<dbReference type="RefSeq" id="WP_145258144.1">
    <property type="nucleotide sequence ID" value="NZ_CP036279.1"/>
</dbReference>
<evidence type="ECO:0000313" key="4">
    <source>
        <dbReference type="EMBL" id="QDU61570.1"/>
    </source>
</evidence>
<name>A0A518B3K2_9BACT</name>
<sequence length="380" mass="43592">MTGKSKIPPELAAQMTPEVRAFVESLLLRIAELEEALGPPKNPRNSSLPPGCQHPHAKTPRKAPRSKRKRGGQPGHKKHERSLVPTEECQEVVTLLPKTCRRCDTPLTGEDADPLRHQVWELPEIKPMITEYRRHRLACPCCGETPTKQAGQKAWLWTFVASTFTLFTMRGSRAATVLNELLGENFSGVVMCDRAKMYWQLGRLQCCCAHLKRDFQALIDSSDHQVKRLGHDLMRPTKRLFREWARCRDGTITRRTLKRRLAPVRREIEHLLLRGLFSGNPKLIGMCRELYDHREWLWTFLDQDGVDPTNNLSERSLRHAVIWRKLSFGTQSNAGSRFVETTLTVIETCRQQSRDLFTYLTDAVDAHFRSQPCPSLITNP</sequence>
<organism evidence="4 5">
    <name type="scientific">Kolteria novifilia</name>
    <dbReference type="NCBI Taxonomy" id="2527975"/>
    <lineage>
        <taxon>Bacteria</taxon>
        <taxon>Pseudomonadati</taxon>
        <taxon>Planctomycetota</taxon>
        <taxon>Planctomycetia</taxon>
        <taxon>Kolteriales</taxon>
        <taxon>Kolteriaceae</taxon>
        <taxon>Kolteria</taxon>
    </lineage>
</organism>
<dbReference type="AlphaFoldDB" id="A0A518B3K2"/>
<evidence type="ECO:0000259" key="2">
    <source>
        <dbReference type="Pfam" id="PF03050"/>
    </source>
</evidence>
<dbReference type="OrthoDB" id="8241751at2"/>
<dbReference type="InterPro" id="IPR052344">
    <property type="entry name" value="Transposase-related"/>
</dbReference>
<dbReference type="KEGG" id="knv:Pan216_24310"/>
<gene>
    <name evidence="4" type="ORF">Pan216_24310</name>
</gene>
<feature type="region of interest" description="Disordered" evidence="1">
    <location>
        <begin position="37"/>
        <end position="86"/>
    </location>
</feature>
<dbReference type="InterPro" id="IPR045618">
    <property type="entry name" value="DUF6444"/>
</dbReference>
<reference evidence="4 5" key="1">
    <citation type="submission" date="2019-02" db="EMBL/GenBank/DDBJ databases">
        <title>Deep-cultivation of Planctomycetes and their phenomic and genomic characterization uncovers novel biology.</title>
        <authorList>
            <person name="Wiegand S."/>
            <person name="Jogler M."/>
            <person name="Boedeker C."/>
            <person name="Pinto D."/>
            <person name="Vollmers J."/>
            <person name="Rivas-Marin E."/>
            <person name="Kohn T."/>
            <person name="Peeters S.H."/>
            <person name="Heuer A."/>
            <person name="Rast P."/>
            <person name="Oberbeckmann S."/>
            <person name="Bunk B."/>
            <person name="Jeske O."/>
            <person name="Meyerdierks A."/>
            <person name="Storesund J.E."/>
            <person name="Kallscheuer N."/>
            <person name="Luecker S."/>
            <person name="Lage O.M."/>
            <person name="Pohl T."/>
            <person name="Merkel B.J."/>
            <person name="Hornburger P."/>
            <person name="Mueller R.-W."/>
            <person name="Bruemmer F."/>
            <person name="Labrenz M."/>
            <person name="Spormann A.M."/>
            <person name="Op den Camp H."/>
            <person name="Overmann J."/>
            <person name="Amann R."/>
            <person name="Jetten M.S.M."/>
            <person name="Mascher T."/>
            <person name="Medema M.H."/>
            <person name="Devos D.P."/>
            <person name="Kaster A.-K."/>
            <person name="Ovreas L."/>
            <person name="Rohde M."/>
            <person name="Galperin M.Y."/>
            <person name="Jogler C."/>
        </authorList>
    </citation>
    <scope>NUCLEOTIDE SEQUENCE [LARGE SCALE GENOMIC DNA]</scope>
    <source>
        <strain evidence="4 5">Pan216</strain>
    </source>
</reference>
<dbReference type="PANTHER" id="PTHR33678">
    <property type="entry name" value="BLL1576 PROTEIN"/>
    <property type="match status" value="1"/>
</dbReference>
<dbReference type="Proteomes" id="UP000317093">
    <property type="component" value="Chromosome"/>
</dbReference>
<evidence type="ECO:0000259" key="3">
    <source>
        <dbReference type="Pfam" id="PF20042"/>
    </source>
</evidence>
<dbReference type="Pfam" id="PF03050">
    <property type="entry name" value="DDE_Tnp_IS66"/>
    <property type="match status" value="1"/>
</dbReference>
<protein>
    <submittedName>
        <fullName evidence="4">Transposase IS66 family protein</fullName>
    </submittedName>
</protein>
<evidence type="ECO:0000256" key="1">
    <source>
        <dbReference type="SAM" id="MobiDB-lite"/>
    </source>
</evidence>
<evidence type="ECO:0000313" key="5">
    <source>
        <dbReference type="Proteomes" id="UP000317093"/>
    </source>
</evidence>